<dbReference type="EMBL" id="JADILZ010000060">
    <property type="protein sequence ID" value="MBO8478581.1"/>
    <property type="molecule type" value="Genomic_DNA"/>
</dbReference>
<gene>
    <name evidence="1" type="ORF">IAB80_06815</name>
</gene>
<evidence type="ECO:0000313" key="2">
    <source>
        <dbReference type="Proteomes" id="UP000823771"/>
    </source>
</evidence>
<name>A0A9D9IUQ7_9BACT</name>
<reference evidence="1" key="2">
    <citation type="journal article" date="2021" name="PeerJ">
        <title>Extensive microbial diversity within the chicken gut microbiome revealed by metagenomics and culture.</title>
        <authorList>
            <person name="Gilroy R."/>
            <person name="Ravi A."/>
            <person name="Getino M."/>
            <person name="Pursley I."/>
            <person name="Horton D.L."/>
            <person name="Alikhan N.F."/>
            <person name="Baker D."/>
            <person name="Gharbi K."/>
            <person name="Hall N."/>
            <person name="Watson M."/>
            <person name="Adriaenssens E.M."/>
            <person name="Foster-Nyarko E."/>
            <person name="Jarju S."/>
            <person name="Secka A."/>
            <person name="Antonio M."/>
            <person name="Oren A."/>
            <person name="Chaudhuri R.R."/>
            <person name="La Ragione R."/>
            <person name="Hildebrand F."/>
            <person name="Pallen M.J."/>
        </authorList>
    </citation>
    <scope>NUCLEOTIDE SEQUENCE</scope>
    <source>
        <strain evidence="1">2478</strain>
    </source>
</reference>
<reference evidence="1" key="1">
    <citation type="submission" date="2020-10" db="EMBL/GenBank/DDBJ databases">
        <authorList>
            <person name="Gilroy R."/>
        </authorList>
    </citation>
    <scope>NUCLEOTIDE SEQUENCE</scope>
    <source>
        <strain evidence="1">2478</strain>
    </source>
</reference>
<dbReference type="Gene3D" id="3.90.550.10">
    <property type="entry name" value="Spore Coat Polysaccharide Biosynthesis Protein SpsA, Chain A"/>
    <property type="match status" value="1"/>
</dbReference>
<sequence length="346" mass="39855">MFQNYKIVVNTAAGRRRYMQYLIPYIVGCDMVDRYDIWINTHNGADIEFFRRIAEKFPKVNLVWQPDGVVNGNSTINAFYKDCTEPDTIYFKLDDDIVWMEPGLIEKMVEFRVANPQYFLVSPLVINNSLSTYLLQVEGKLKLYDYCQASASHPVLWKSGNFAAELHTWFIDKYLRTGHWDSLHVGKKEMGMTRFSINAVLWFGSEMQKISGTVPGDDEEFLSCIYPTREGMSNAWNGDAIVAHFAFFTQRESLDKAGILERYGQINAAQWHTSEYKSAIFDAVQSILSEIQASESELMQRGSPYRKVAAPKTFRSSVKKYIPKMLLDFKAFLSERKDSSGFIVER</sequence>
<evidence type="ECO:0000313" key="1">
    <source>
        <dbReference type="EMBL" id="MBO8478581.1"/>
    </source>
</evidence>
<dbReference type="SUPFAM" id="SSF53448">
    <property type="entry name" value="Nucleotide-diphospho-sugar transferases"/>
    <property type="match status" value="1"/>
</dbReference>
<accession>A0A9D9IUQ7</accession>
<organism evidence="1 2">
    <name type="scientific">Candidatus Cryptobacteroides excrementipullorum</name>
    <dbReference type="NCBI Taxonomy" id="2840761"/>
    <lineage>
        <taxon>Bacteria</taxon>
        <taxon>Pseudomonadati</taxon>
        <taxon>Bacteroidota</taxon>
        <taxon>Bacteroidia</taxon>
        <taxon>Bacteroidales</taxon>
        <taxon>Candidatus Cryptobacteroides</taxon>
    </lineage>
</organism>
<protein>
    <submittedName>
        <fullName evidence="1">Uncharacterized protein</fullName>
    </submittedName>
</protein>
<proteinExistence type="predicted"/>
<dbReference type="AlphaFoldDB" id="A0A9D9IUQ7"/>
<comment type="caution">
    <text evidence="1">The sequence shown here is derived from an EMBL/GenBank/DDBJ whole genome shotgun (WGS) entry which is preliminary data.</text>
</comment>
<dbReference type="InterPro" id="IPR029044">
    <property type="entry name" value="Nucleotide-diphossugar_trans"/>
</dbReference>
<dbReference type="Proteomes" id="UP000823771">
    <property type="component" value="Unassembled WGS sequence"/>
</dbReference>